<dbReference type="InterPro" id="IPR028098">
    <property type="entry name" value="Glyco_trans_4-like_N"/>
</dbReference>
<dbReference type="GO" id="GO:0016757">
    <property type="term" value="F:glycosyltransferase activity"/>
    <property type="evidence" value="ECO:0007669"/>
    <property type="project" value="InterPro"/>
</dbReference>
<sequence>MRILVDIRHLSSSHPAGVGGYTTSLLQALFRIDTENEYVLLSTGSQSPTLPPGPFTHLHIPVPNKLLNLRTLLLRHPTMNWRVREPVDLIFLPNLNITTLPTDIPTVLTVHDLSWTLYPQFYSKKMQLWHKATRAQELIEQSRSIITPSQSTKHDLERIFSTIPNKTHVIPHGLTPNFDAKMLASDHGVRSRLKLPKRFVLFVGTIEPRKNILALIEGMKDYRERTHDDLHLVIVGSWGWRSHGVRRRLWKRDVSAWIHQKGYVDVKDLPALYRSAQATVFPSIYEGFGLPILESMACGTPVITSHTSSMPEVGGNASIYIDPYNSRDISEALRGLLNSSSLQKRLRDYGIDRAKTFSWEKTARETLNVFKNSANTSS</sequence>
<dbReference type="CDD" id="cd03809">
    <property type="entry name" value="GT4_MtfB-like"/>
    <property type="match status" value="1"/>
</dbReference>
<dbReference type="Pfam" id="PF13439">
    <property type="entry name" value="Glyco_transf_4"/>
    <property type="match status" value="1"/>
</dbReference>
<evidence type="ECO:0000259" key="3">
    <source>
        <dbReference type="Pfam" id="PF13439"/>
    </source>
</evidence>
<dbReference type="AlphaFoldDB" id="A0A2M8LHM1"/>
<reference evidence="5" key="1">
    <citation type="submission" date="2017-09" db="EMBL/GenBank/DDBJ databases">
        <title>Depth-based differentiation of microbial function through sediment-hosted aquifers and enrichment of novel symbionts in the deep terrestrial subsurface.</title>
        <authorList>
            <person name="Probst A.J."/>
            <person name="Ladd B."/>
            <person name="Jarett J.K."/>
            <person name="Geller-Mcgrath D.E."/>
            <person name="Sieber C.M.K."/>
            <person name="Emerson J.B."/>
            <person name="Anantharaman K."/>
            <person name="Thomas B.C."/>
            <person name="Malmstrom R."/>
            <person name="Stieglmeier M."/>
            <person name="Klingl A."/>
            <person name="Woyke T."/>
            <person name="Ryan C.M."/>
            <person name="Banfield J.F."/>
        </authorList>
    </citation>
    <scope>NUCLEOTIDE SEQUENCE [LARGE SCALE GENOMIC DNA]</scope>
</reference>
<keyword evidence="1" id="KW-0808">Transferase</keyword>
<feature type="domain" description="Glycosyl transferase family 1" evidence="2">
    <location>
        <begin position="193"/>
        <end position="351"/>
    </location>
</feature>
<comment type="caution">
    <text evidence="4">The sequence shown here is derived from an EMBL/GenBank/DDBJ whole genome shotgun (WGS) entry which is preliminary data.</text>
</comment>
<dbReference type="Pfam" id="PF00534">
    <property type="entry name" value="Glycos_transf_1"/>
    <property type="match status" value="1"/>
</dbReference>
<evidence type="ECO:0008006" key="6">
    <source>
        <dbReference type="Google" id="ProtNLM"/>
    </source>
</evidence>
<feature type="domain" description="Glycosyltransferase subfamily 4-like N-terminal" evidence="3">
    <location>
        <begin position="17"/>
        <end position="175"/>
    </location>
</feature>
<organism evidence="4 5">
    <name type="scientific">Candidatus Uhrbacteria bacterium CG10_big_fil_rev_8_21_14_0_10_48_16</name>
    <dbReference type="NCBI Taxonomy" id="1975038"/>
    <lineage>
        <taxon>Bacteria</taxon>
        <taxon>Candidatus Uhriibacteriota</taxon>
    </lineage>
</organism>
<evidence type="ECO:0000259" key="2">
    <source>
        <dbReference type="Pfam" id="PF00534"/>
    </source>
</evidence>
<name>A0A2M8LHM1_9BACT</name>
<dbReference type="Proteomes" id="UP000231436">
    <property type="component" value="Unassembled WGS sequence"/>
</dbReference>
<dbReference type="InterPro" id="IPR001296">
    <property type="entry name" value="Glyco_trans_1"/>
</dbReference>
<dbReference type="PANTHER" id="PTHR46401:SF2">
    <property type="entry name" value="GLYCOSYLTRANSFERASE WBBK-RELATED"/>
    <property type="match status" value="1"/>
</dbReference>
<dbReference type="Gene3D" id="3.40.50.2000">
    <property type="entry name" value="Glycogen Phosphorylase B"/>
    <property type="match status" value="2"/>
</dbReference>
<proteinExistence type="predicted"/>
<dbReference type="EMBL" id="PFEU01000008">
    <property type="protein sequence ID" value="PJE76935.1"/>
    <property type="molecule type" value="Genomic_DNA"/>
</dbReference>
<evidence type="ECO:0000313" key="5">
    <source>
        <dbReference type="Proteomes" id="UP000231436"/>
    </source>
</evidence>
<dbReference type="PANTHER" id="PTHR46401">
    <property type="entry name" value="GLYCOSYLTRANSFERASE WBBK-RELATED"/>
    <property type="match status" value="1"/>
</dbReference>
<dbReference type="SUPFAM" id="SSF53756">
    <property type="entry name" value="UDP-Glycosyltransferase/glycogen phosphorylase"/>
    <property type="match status" value="1"/>
</dbReference>
<protein>
    <recommendedName>
        <fullName evidence="6">Glycosyltransferase family 1 protein</fullName>
    </recommendedName>
</protein>
<accession>A0A2M8LHM1</accession>
<dbReference type="FunFam" id="3.40.50.2000:FF:000119">
    <property type="entry name" value="Glycosyl transferase group 1"/>
    <property type="match status" value="1"/>
</dbReference>
<gene>
    <name evidence="4" type="ORF">COV05_01955</name>
</gene>
<evidence type="ECO:0000256" key="1">
    <source>
        <dbReference type="ARBA" id="ARBA00022679"/>
    </source>
</evidence>
<evidence type="ECO:0000313" key="4">
    <source>
        <dbReference type="EMBL" id="PJE76935.1"/>
    </source>
</evidence>